<dbReference type="AlphaFoldDB" id="E1X166"/>
<proteinExistence type="predicted"/>
<feature type="signal peptide" evidence="1">
    <location>
        <begin position="1"/>
        <end position="20"/>
    </location>
</feature>
<dbReference type="KEGG" id="bmx:BMS_3393"/>
<dbReference type="OrthoDB" id="5290128at2"/>
<organism evidence="2 3">
    <name type="scientific">Halobacteriovorax marinus (strain ATCC BAA-682 / DSM 15412 / SJ)</name>
    <name type="common">Bacteriovorax marinus</name>
    <dbReference type="NCBI Taxonomy" id="862908"/>
    <lineage>
        <taxon>Bacteria</taxon>
        <taxon>Pseudomonadati</taxon>
        <taxon>Bdellovibrionota</taxon>
        <taxon>Bacteriovoracia</taxon>
        <taxon>Bacteriovoracales</taxon>
        <taxon>Halobacteriovoraceae</taxon>
        <taxon>Halobacteriovorax</taxon>
    </lineage>
</organism>
<feature type="chain" id="PRO_5003154358" evidence="1">
    <location>
        <begin position="21"/>
        <end position="328"/>
    </location>
</feature>
<keyword evidence="1" id="KW-0732">Signal</keyword>
<name>E1X166_HALMS</name>
<dbReference type="PATRIC" id="fig|862908.3.peg.3246"/>
<sequence length="328" mass="36960">MMRSLLVALTFLFLTANSYSQSVIDEFNEQSEGNQLASELVTEKITKVSNSKRTYIITNENQAFNKGDFITLVLANNLAARAIVAKSLNDLAGIKIIKIYSLDLFKSFRPDLEVQVIRGDDSFFGAKKETEEEKEDASLLKEEEDLYNGTLLEDDLSLDENTNRKIKTDNIISLNVGLIEGLNNDGSTQRYTHLNGMWMYQFEDNIWAEVGYGQNLINDYPSPGFDTKMTNVFIRAKYTISAPFYSFVQPYLGFQMINASSPQAGVDDPNDGVTPTQAQLDNEIQLVEDLKKRQVIFGLTVLKRLVPGWFIRADLGSDIMNVGFSLEF</sequence>
<dbReference type="EMBL" id="FQ312005">
    <property type="protein sequence ID" value="CBW28136.1"/>
    <property type="molecule type" value="Genomic_DNA"/>
</dbReference>
<dbReference type="Proteomes" id="UP000008963">
    <property type="component" value="Chromosome"/>
</dbReference>
<reference evidence="3" key="1">
    <citation type="journal article" date="2013" name="ISME J.">
        <title>A small predatory core genome in the divergent marine Bacteriovorax marinus SJ and the terrestrial Bdellovibrio bacteriovorus.</title>
        <authorList>
            <person name="Crossman L.C."/>
            <person name="Chen H."/>
            <person name="Cerdeno-Tarraga A.M."/>
            <person name="Brooks K."/>
            <person name="Quail M.A."/>
            <person name="Pineiro S.A."/>
            <person name="Hobley L."/>
            <person name="Sockett R.E."/>
            <person name="Bentley S.D."/>
            <person name="Parkhill J."/>
            <person name="Williams H.N."/>
            <person name="Stine O.C."/>
        </authorList>
    </citation>
    <scope>NUCLEOTIDE SEQUENCE [LARGE SCALE GENOMIC DNA]</scope>
    <source>
        <strain evidence="3">ATCC BAA-682 / DSM 15412 / SJ</strain>
    </source>
</reference>
<evidence type="ECO:0000256" key="1">
    <source>
        <dbReference type="SAM" id="SignalP"/>
    </source>
</evidence>
<evidence type="ECO:0000313" key="2">
    <source>
        <dbReference type="EMBL" id="CBW28136.1"/>
    </source>
</evidence>
<dbReference type="RefSeq" id="WP_014245905.1">
    <property type="nucleotide sequence ID" value="NC_016620.1"/>
</dbReference>
<keyword evidence="3" id="KW-1185">Reference proteome</keyword>
<dbReference type="HOGENOM" id="CLU_846670_0_0_7"/>
<dbReference type="STRING" id="862908.BMS_3393"/>
<gene>
    <name evidence="2" type="ordered locus">BMS_3393</name>
</gene>
<protein>
    <submittedName>
        <fullName evidence="2">Exported protein</fullName>
    </submittedName>
</protein>
<evidence type="ECO:0000313" key="3">
    <source>
        <dbReference type="Proteomes" id="UP000008963"/>
    </source>
</evidence>
<accession>E1X166</accession>